<evidence type="ECO:0000259" key="1">
    <source>
        <dbReference type="Pfam" id="PF19077"/>
    </source>
</evidence>
<evidence type="ECO:0000313" key="2">
    <source>
        <dbReference type="EMBL" id="APW58779.1"/>
    </source>
</evidence>
<dbReference type="KEGG" id="pbor:BSF38_00183"/>
<accession>A0A1U7CIM2</accession>
<dbReference type="EMBL" id="CP019082">
    <property type="protein sequence ID" value="APW58779.1"/>
    <property type="molecule type" value="Genomic_DNA"/>
</dbReference>
<dbReference type="InterPro" id="IPR029058">
    <property type="entry name" value="AB_hydrolase_fold"/>
</dbReference>
<dbReference type="Proteomes" id="UP000186309">
    <property type="component" value="Chromosome"/>
</dbReference>
<keyword evidence="3" id="KW-1185">Reference proteome</keyword>
<dbReference type="RefSeq" id="WP_076343050.1">
    <property type="nucleotide sequence ID" value="NZ_CP019082.1"/>
</dbReference>
<dbReference type="AlphaFoldDB" id="A0A1U7CIM2"/>
<dbReference type="InterPro" id="IPR013783">
    <property type="entry name" value="Ig-like_fold"/>
</dbReference>
<dbReference type="OrthoDB" id="252891at2"/>
<feature type="domain" description="Bacterial Ig-like" evidence="1">
    <location>
        <begin position="427"/>
        <end position="493"/>
    </location>
</feature>
<proteinExistence type="predicted"/>
<dbReference type="Gene3D" id="3.40.50.1820">
    <property type="entry name" value="alpha/beta hydrolase"/>
    <property type="match status" value="1"/>
</dbReference>
<gene>
    <name evidence="2" type="ORF">BSF38_00183</name>
</gene>
<sequence>MLDRVFRSLRERRRARARRERASLRPLVRDVLEPRVVLSGLTGASDVAMLSATTTDSQGVTVEYQIGATAGASQPLEFGVYRSADAQFDASDVLLGSWTADAGLSDAAAGSHQVTIPVAGGLPIDTARPYVLVVANPNDAGATTDPGRTASFRTYVIGVVSHGGLVHTSWKYAPPWALQTAKLMQWQGYDAAFPFNWASDSRTAGRAARQGPKLARQINAIAEQFPASAVVDLHVIGHSEGAMVNSLALSTLAKSAAPQLQRGFVQDTMLDPHAANNNSPGQLSASNTIMGAIARVVTTSFQADADDPAVFVPANVDETEVFYQHTLAKNTHGGDYNLWGQVPVPNLSAHPIHYYNLTATGASHSGLYGVQLWYRNFVATTLHNQAPLVEALRLEGGIVNASPSPEVPTSRVQELRQANWGAVQTIDGDQPTFSGTAAPGSTLRLYVGPTGDLTKVGLLGTATAGDDGTWTVTTHRPLPDGRYRAVVMAYSRALHTRPAYAVVPMAPMGRFVIGKD</sequence>
<reference evidence="3" key="1">
    <citation type="submission" date="2016-12" db="EMBL/GenBank/DDBJ databases">
        <title>Comparative genomics of four Isosphaeraceae planctomycetes: a common pool of plasmids and glycoside hydrolase genes.</title>
        <authorList>
            <person name="Ivanova A."/>
        </authorList>
    </citation>
    <scope>NUCLEOTIDE SEQUENCE [LARGE SCALE GENOMIC DNA]</scope>
    <source>
        <strain evidence="3">PX4</strain>
    </source>
</reference>
<dbReference type="SUPFAM" id="SSF53474">
    <property type="entry name" value="alpha/beta-Hydrolases"/>
    <property type="match status" value="1"/>
</dbReference>
<organism evidence="2 3">
    <name type="scientific">Paludisphaera borealis</name>
    <dbReference type="NCBI Taxonomy" id="1387353"/>
    <lineage>
        <taxon>Bacteria</taxon>
        <taxon>Pseudomonadati</taxon>
        <taxon>Planctomycetota</taxon>
        <taxon>Planctomycetia</taxon>
        <taxon>Isosphaerales</taxon>
        <taxon>Isosphaeraceae</taxon>
        <taxon>Paludisphaera</taxon>
    </lineage>
</organism>
<protein>
    <recommendedName>
        <fullName evidence="1">Bacterial Ig-like domain-containing protein</fullName>
    </recommendedName>
</protein>
<name>A0A1U7CIM2_9BACT</name>
<dbReference type="InterPro" id="IPR044016">
    <property type="entry name" value="Big_13"/>
</dbReference>
<dbReference type="STRING" id="1387353.BSF38_00183"/>
<dbReference type="Gene3D" id="2.60.40.10">
    <property type="entry name" value="Immunoglobulins"/>
    <property type="match status" value="1"/>
</dbReference>
<dbReference type="Pfam" id="PF19077">
    <property type="entry name" value="Big_13"/>
    <property type="match status" value="1"/>
</dbReference>
<evidence type="ECO:0000313" key="3">
    <source>
        <dbReference type="Proteomes" id="UP000186309"/>
    </source>
</evidence>